<dbReference type="Gene3D" id="1.20.1740.10">
    <property type="entry name" value="Amino acid/polyamine transporter I"/>
    <property type="match status" value="1"/>
</dbReference>
<dbReference type="Pfam" id="PF13847">
    <property type="entry name" value="Methyltransf_31"/>
    <property type="match status" value="1"/>
</dbReference>
<dbReference type="AlphaFoldDB" id="A0A915WRG4"/>
<feature type="transmembrane region" description="Helical" evidence="1">
    <location>
        <begin position="340"/>
        <end position="361"/>
    </location>
</feature>
<dbReference type="Proteomes" id="UP001055553">
    <property type="component" value="Chromosome"/>
</dbReference>
<feature type="transmembrane region" description="Helical" evidence="1">
    <location>
        <begin position="174"/>
        <end position="195"/>
    </location>
</feature>
<organism evidence="3 4">
    <name type="scientific">Nanobdella aerobiophila</name>
    <dbReference type="NCBI Taxonomy" id="2586965"/>
    <lineage>
        <taxon>Archaea</taxon>
        <taxon>Nanobdellota</taxon>
        <taxon>Nanobdellia</taxon>
        <taxon>Nanobdellales</taxon>
        <taxon>Nanobdellaceae</taxon>
        <taxon>Nanobdella</taxon>
    </lineage>
</organism>
<dbReference type="GeneID" id="74567960"/>
<reference evidence="4" key="1">
    <citation type="journal article" date="2022" name="Int. J. Syst. Evol. Microbiol.">
        <title>Nanobdella aerobiophila gen. nov., sp. nov., a thermoacidophilic, obligate ectosymbiotic archaeon, and proposal of Nanobdellaceae fam. nov., Nanobdellales ord. nov. and Nanobdellia class. nov.</title>
        <authorList>
            <person name="Kato S."/>
            <person name="Ogasawara A."/>
            <person name="Itoh T."/>
            <person name="Sakai H.D."/>
            <person name="Shimizu M."/>
            <person name="Yuki M."/>
            <person name="Kaneko M."/>
            <person name="Takashina T."/>
            <person name="Ohkuma M."/>
        </authorList>
    </citation>
    <scope>NUCLEOTIDE SEQUENCE [LARGE SCALE GENOMIC DNA]</scope>
    <source>
        <strain evidence="4">MJ1</strain>
    </source>
</reference>
<keyword evidence="1" id="KW-1133">Transmembrane helix</keyword>
<sequence length="578" mass="68169">MKNKSIRYLIIFISSVFIPEIPLILLYIKSYNIDIISFLLLSTPVIISFIILSCLIRDSITRDPNKLGLFHYISKISKHLEVISGIFYYLSTIITIATEIILIKNLVTLINPLLIILPYIIIGIFFIMAYYNININSRYIDNIAIISLIFIIIIFIFSIFSFKFNIKVADNINPLIFTLIYNISIFSGIDILTYYSDYNNNRILGNVTFIGTLIISILLIISYISFISLFNTLYYPYLIYYFLPFGILNIYIWYYTSNFIINNLAEENLITSTISEKNKYNSPYIIFSISTILIFTLSTFTNVNNILSFFSVSILIIYIIYIISYIKIKVTSKYFNRNRMLKLFLAIFSLTLFIYFSFYYLSSNTDSIIFTIITIIIILLLSLKLEWKKNKKLIKFYFSKLYFIPYLYRKIFYKKDIQIIESFVKENYNILDFGPFSGDISIDIAKNFNVKVYAIDISKDIIDRLSKKVANLDNYYLHIAKKDEIPKFLYNNIDLIIIYENLKFIINKYVFVKNIYKTLKENGKFISIVYTDIIDSKDVEKSIEEIVELLRYHGIKIKKIKIKKLLYKKYIIIGEKYK</sequence>
<protein>
    <recommendedName>
        <fullName evidence="2">Methyltransferase domain-containing protein</fullName>
    </recommendedName>
</protein>
<dbReference type="CDD" id="cd02440">
    <property type="entry name" value="AdoMet_MTases"/>
    <property type="match status" value="1"/>
</dbReference>
<accession>A0A915WRG4</accession>
<feature type="transmembrane region" description="Helical" evidence="1">
    <location>
        <begin position="82"/>
        <end position="103"/>
    </location>
</feature>
<feature type="transmembrane region" description="Helical" evidence="1">
    <location>
        <begin position="7"/>
        <end position="29"/>
    </location>
</feature>
<feature type="transmembrane region" description="Helical" evidence="1">
    <location>
        <begin position="367"/>
        <end position="385"/>
    </location>
</feature>
<dbReference type="InterPro" id="IPR029063">
    <property type="entry name" value="SAM-dependent_MTases_sf"/>
</dbReference>
<evidence type="ECO:0000259" key="2">
    <source>
        <dbReference type="Pfam" id="PF13847"/>
    </source>
</evidence>
<evidence type="ECO:0000313" key="3">
    <source>
        <dbReference type="EMBL" id="BBL45189.1"/>
    </source>
</evidence>
<dbReference type="Gene3D" id="3.40.50.150">
    <property type="entry name" value="Vaccinia Virus protein VP39"/>
    <property type="match status" value="1"/>
</dbReference>
<dbReference type="EMBL" id="AP019769">
    <property type="protein sequence ID" value="BBL45189.1"/>
    <property type="molecule type" value="Genomic_DNA"/>
</dbReference>
<dbReference type="KEGG" id="naer:MJ1_0008"/>
<name>A0A915WRG4_9ARCH</name>
<feature type="domain" description="Methyltransferase" evidence="2">
    <location>
        <begin position="425"/>
        <end position="531"/>
    </location>
</feature>
<dbReference type="SUPFAM" id="SSF53335">
    <property type="entry name" value="S-adenosyl-L-methionine-dependent methyltransferases"/>
    <property type="match status" value="1"/>
</dbReference>
<feature type="transmembrane region" description="Helical" evidence="1">
    <location>
        <begin position="143"/>
        <end position="162"/>
    </location>
</feature>
<dbReference type="InterPro" id="IPR025714">
    <property type="entry name" value="Methyltranfer_dom"/>
</dbReference>
<feature type="transmembrane region" description="Helical" evidence="1">
    <location>
        <begin position="238"/>
        <end position="261"/>
    </location>
</feature>
<keyword evidence="1" id="KW-0812">Transmembrane</keyword>
<keyword evidence="4" id="KW-1185">Reference proteome</keyword>
<proteinExistence type="predicted"/>
<evidence type="ECO:0000256" key="1">
    <source>
        <dbReference type="SAM" id="Phobius"/>
    </source>
</evidence>
<feature type="transmembrane region" description="Helical" evidence="1">
    <location>
        <begin position="109"/>
        <end position="131"/>
    </location>
</feature>
<gene>
    <name evidence="3" type="ORF">MJ1_0008</name>
</gene>
<feature type="transmembrane region" description="Helical" evidence="1">
    <location>
        <begin position="306"/>
        <end position="328"/>
    </location>
</feature>
<feature type="transmembrane region" description="Helical" evidence="1">
    <location>
        <begin position="207"/>
        <end position="226"/>
    </location>
</feature>
<evidence type="ECO:0000313" key="4">
    <source>
        <dbReference type="Proteomes" id="UP001055553"/>
    </source>
</evidence>
<dbReference type="RefSeq" id="WP_258393231.1">
    <property type="nucleotide sequence ID" value="NZ_AP019769.1"/>
</dbReference>
<feature type="transmembrane region" description="Helical" evidence="1">
    <location>
        <begin position="35"/>
        <end position="56"/>
    </location>
</feature>
<feature type="transmembrane region" description="Helical" evidence="1">
    <location>
        <begin position="282"/>
        <end position="300"/>
    </location>
</feature>
<keyword evidence="1" id="KW-0472">Membrane</keyword>